<comment type="caution">
    <text evidence="4">The sequence shown here is derived from an EMBL/GenBank/DDBJ whole genome shotgun (WGS) entry which is preliminary data.</text>
</comment>
<dbReference type="EMBL" id="LCAB01000006">
    <property type="protein sequence ID" value="KKR83358.1"/>
    <property type="molecule type" value="Genomic_DNA"/>
</dbReference>
<evidence type="ECO:0000256" key="2">
    <source>
        <dbReference type="PROSITE-ProRule" id="PRU01091"/>
    </source>
</evidence>
<dbReference type="InterPro" id="IPR027417">
    <property type="entry name" value="P-loop_NTPase"/>
</dbReference>
<accession>A0A0G0U2N7</accession>
<reference evidence="4 5" key="1">
    <citation type="journal article" date="2015" name="Nature">
        <title>rRNA introns, odd ribosomes, and small enigmatic genomes across a large radiation of phyla.</title>
        <authorList>
            <person name="Brown C.T."/>
            <person name="Hug L.A."/>
            <person name="Thomas B.C."/>
            <person name="Sharon I."/>
            <person name="Castelle C.J."/>
            <person name="Singh A."/>
            <person name="Wilkins M.J."/>
            <person name="Williams K.H."/>
            <person name="Banfield J.F."/>
        </authorList>
    </citation>
    <scope>NUCLEOTIDE SEQUENCE [LARGE SCALE GENOMIC DNA]</scope>
</reference>
<dbReference type="GO" id="GO:0003677">
    <property type="term" value="F:DNA binding"/>
    <property type="evidence" value="ECO:0007669"/>
    <property type="project" value="UniProtKB-UniRule"/>
</dbReference>
<protein>
    <recommendedName>
        <fullName evidence="3">OmpR/PhoB-type domain-containing protein</fullName>
    </recommendedName>
</protein>
<feature type="domain" description="OmpR/PhoB-type" evidence="3">
    <location>
        <begin position="272"/>
        <end position="378"/>
    </location>
</feature>
<dbReference type="GO" id="GO:0000160">
    <property type="term" value="P:phosphorelay signal transduction system"/>
    <property type="evidence" value="ECO:0007669"/>
    <property type="project" value="InterPro"/>
</dbReference>
<dbReference type="SUPFAM" id="SSF52540">
    <property type="entry name" value="P-loop containing nucleoside triphosphate hydrolases"/>
    <property type="match status" value="1"/>
</dbReference>
<dbReference type="Gene3D" id="1.10.10.10">
    <property type="entry name" value="Winged helix-like DNA-binding domain superfamily/Winged helix DNA-binding domain"/>
    <property type="match status" value="1"/>
</dbReference>
<name>A0A0G0U2N7_9BACT</name>
<evidence type="ECO:0000256" key="1">
    <source>
        <dbReference type="ARBA" id="ARBA00023125"/>
    </source>
</evidence>
<evidence type="ECO:0000313" key="5">
    <source>
        <dbReference type="Proteomes" id="UP000034601"/>
    </source>
</evidence>
<gene>
    <name evidence="4" type="ORF">UU29_C0006G0047</name>
</gene>
<evidence type="ECO:0000313" key="4">
    <source>
        <dbReference type="EMBL" id="KKR83358.1"/>
    </source>
</evidence>
<keyword evidence="1 2" id="KW-0238">DNA-binding</keyword>
<dbReference type="InterPro" id="IPR001867">
    <property type="entry name" value="OmpR/PhoB-type_DNA-bd"/>
</dbReference>
<dbReference type="Gene3D" id="3.40.50.300">
    <property type="entry name" value="P-loop containing nucleotide triphosphate hydrolases"/>
    <property type="match status" value="1"/>
</dbReference>
<dbReference type="InterPro" id="IPR016032">
    <property type="entry name" value="Sig_transdc_resp-reg_C-effctor"/>
</dbReference>
<proteinExistence type="predicted"/>
<dbReference type="AlphaFoldDB" id="A0A0G0U2N7"/>
<dbReference type="GO" id="GO:0006355">
    <property type="term" value="P:regulation of DNA-templated transcription"/>
    <property type="evidence" value="ECO:0007669"/>
    <property type="project" value="InterPro"/>
</dbReference>
<feature type="DNA-binding region" description="OmpR/PhoB-type" evidence="2">
    <location>
        <begin position="272"/>
        <end position="378"/>
    </location>
</feature>
<dbReference type="SUPFAM" id="SSF46894">
    <property type="entry name" value="C-terminal effector domain of the bipartite response regulators"/>
    <property type="match status" value="1"/>
</dbReference>
<dbReference type="Proteomes" id="UP000034601">
    <property type="component" value="Unassembled WGS sequence"/>
</dbReference>
<dbReference type="Pfam" id="PF00486">
    <property type="entry name" value="Trans_reg_C"/>
    <property type="match status" value="1"/>
</dbReference>
<dbReference type="InterPro" id="IPR036388">
    <property type="entry name" value="WH-like_DNA-bd_sf"/>
</dbReference>
<organism evidence="4 5">
    <name type="scientific">Candidatus Daviesbacteria bacterium GW2011_GWA2_40_9</name>
    <dbReference type="NCBI Taxonomy" id="1618424"/>
    <lineage>
        <taxon>Bacteria</taxon>
        <taxon>Candidatus Daviesiibacteriota</taxon>
    </lineage>
</organism>
<dbReference type="SMART" id="SM00862">
    <property type="entry name" value="Trans_reg_C"/>
    <property type="match status" value="1"/>
</dbReference>
<sequence>MKYHFFESKFGDQFCEEKTLEVKKLINSAVSFTVAGMPGVGVTNFLRYLAIRDFAHFIYIDSYLLPTLSKKEFFQALLKELGGKNAKKDSSDLLAQCLNQLQILTTKYPKIVLIFNRFDQLKAEFNSEFFSNIWSLRNVSPDKISIITTANRPISEIAPQSLQVGHLGVFSKIVYLPHFSLSDTKTIVKVSSKYNLIADHRAVETAVNLCGGHYQLLQMLLKSARLSNPLQDQFIKMQLKELYEFVNHNQKKILQKIAFNKPIEEVDEYLLNIGLVIKDKDGYQLFTPLLEKFIQGNIPLRLPVKEARLFKKLKQHLGQVVSKEAIFNLLWPEDSQDYDKASEWALNSLIYRLRKNPYFIQSGYVIENHKKEGFVLIKN</sequence>
<dbReference type="PROSITE" id="PS51755">
    <property type="entry name" value="OMPR_PHOB"/>
    <property type="match status" value="1"/>
</dbReference>
<evidence type="ECO:0000259" key="3">
    <source>
        <dbReference type="PROSITE" id="PS51755"/>
    </source>
</evidence>